<sequence length="142" mass="16716">MAELTNCPSCDELFVKSQFRDLCQKCWKEEEQAFEAVYQFVRKRENRAATIYQVVENTGVEEELILKFIKSGRLKVTQFPNLGYPCDKCGTIIRQGKLCGHCAEQLKKQLDIHEYEEERRLEIEKRGKGTYFAAEDNLRRRN</sequence>
<evidence type="ECO:0000313" key="4">
    <source>
        <dbReference type="Proteomes" id="UP000235114"/>
    </source>
</evidence>
<dbReference type="AlphaFoldDB" id="A0A2N5GMJ6"/>
<keyword evidence="4" id="KW-1185">Reference proteome</keyword>
<name>A0A2N5GMJ6_9BACI</name>
<proteinExistence type="predicted"/>
<dbReference type="Proteomes" id="UP000235114">
    <property type="component" value="Unassembled WGS sequence"/>
</dbReference>
<organism evidence="1 3">
    <name type="scientific">Bacillus canaveralius</name>
    <dbReference type="NCBI Taxonomy" id="1403243"/>
    <lineage>
        <taxon>Bacteria</taxon>
        <taxon>Bacillati</taxon>
        <taxon>Bacillota</taxon>
        <taxon>Bacilli</taxon>
        <taxon>Bacillales</taxon>
        <taxon>Bacillaceae</taxon>
        <taxon>Bacillus</taxon>
    </lineage>
</organism>
<dbReference type="Proteomes" id="UP000234951">
    <property type="component" value="Unassembled WGS sequence"/>
</dbReference>
<evidence type="ECO:0008006" key="5">
    <source>
        <dbReference type="Google" id="ProtNLM"/>
    </source>
</evidence>
<gene>
    <name evidence="1" type="ORF">CU635_09735</name>
    <name evidence="2" type="ORF">CVD25_16660</name>
</gene>
<dbReference type="InterPro" id="IPR022258">
    <property type="entry name" value="Flagellar_operon_YvyF"/>
</dbReference>
<dbReference type="EMBL" id="PGVD01000050">
    <property type="protein sequence ID" value="PLR94072.1"/>
    <property type="molecule type" value="Genomic_DNA"/>
</dbReference>
<accession>A0A2N5GMJ6</accession>
<dbReference type="NCBIfam" id="TIGR03826">
    <property type="entry name" value="YvyF"/>
    <property type="match status" value="1"/>
</dbReference>
<evidence type="ECO:0000313" key="1">
    <source>
        <dbReference type="EMBL" id="PLR83154.1"/>
    </source>
</evidence>
<evidence type="ECO:0000313" key="2">
    <source>
        <dbReference type="EMBL" id="PLR94072.1"/>
    </source>
</evidence>
<reference evidence="2 4" key="2">
    <citation type="submission" date="2017-12" db="EMBL/GenBank/DDBJ databases">
        <title>Comparative Functional Genomics of Dry Heat Resistant strains isolated from the Viking Spacecraft.</title>
        <authorList>
            <person name="Seuylemezian A."/>
            <person name="Cooper K."/>
            <person name="Vaishampayan P."/>
        </authorList>
    </citation>
    <scope>NUCLEOTIDE SEQUENCE [LARGE SCALE GENOMIC DNA]</scope>
    <source>
        <strain evidence="2 4">ATCC 29669</strain>
    </source>
</reference>
<dbReference type="RefSeq" id="WP_101577176.1">
    <property type="nucleotide sequence ID" value="NZ_PGVA01000023.1"/>
</dbReference>
<reference evidence="1 3" key="1">
    <citation type="submission" date="2017-11" db="EMBL/GenBank/DDBJ databases">
        <title>Comparitive Functional Genomics of Dry Heat Resistant strains isolated from the Viking Spacecraft.</title>
        <authorList>
            <person name="Seuylemezian A."/>
            <person name="Cooper K."/>
            <person name="Vaishampayan P."/>
        </authorList>
    </citation>
    <scope>NUCLEOTIDE SEQUENCE [LARGE SCALE GENOMIC DNA]</scope>
    <source>
        <strain evidence="1 3">M4.6</strain>
    </source>
</reference>
<dbReference type="EMBL" id="PGVA01000023">
    <property type="protein sequence ID" value="PLR83154.1"/>
    <property type="molecule type" value="Genomic_DNA"/>
</dbReference>
<dbReference type="OrthoDB" id="1739831at2"/>
<comment type="caution">
    <text evidence="1">The sequence shown here is derived from an EMBL/GenBank/DDBJ whole genome shotgun (WGS) entry which is preliminary data.</text>
</comment>
<protein>
    <recommendedName>
        <fullName evidence="5">Flagellar protein</fullName>
    </recommendedName>
</protein>
<evidence type="ECO:0000313" key="3">
    <source>
        <dbReference type="Proteomes" id="UP000234951"/>
    </source>
</evidence>